<reference evidence="2" key="1">
    <citation type="submission" date="2017-04" db="EMBL/GenBank/DDBJ databases">
        <authorList>
            <person name="Afonso C.L."/>
            <person name="Miller P.J."/>
            <person name="Scott M.A."/>
            <person name="Spackman E."/>
            <person name="Goraichik I."/>
            <person name="Dimitrov K.M."/>
            <person name="Suarez D.L."/>
            <person name="Swayne D.E."/>
        </authorList>
    </citation>
    <scope>NUCLEOTIDE SEQUENCE [LARGE SCALE GENOMIC DNA]</scope>
    <source>
        <strain evidence="2">DSM 21500</strain>
    </source>
</reference>
<dbReference type="InterPro" id="IPR009574">
    <property type="entry name" value="DUF1189"/>
</dbReference>
<dbReference type="Proteomes" id="UP000243884">
    <property type="component" value="Unassembled WGS sequence"/>
</dbReference>
<gene>
    <name evidence="2" type="ORF">SAMN04487984_0121</name>
</gene>
<evidence type="ECO:0000313" key="3">
    <source>
        <dbReference type="Proteomes" id="UP000243884"/>
    </source>
</evidence>
<evidence type="ECO:0000313" key="2">
    <source>
        <dbReference type="EMBL" id="SMC30273.1"/>
    </source>
</evidence>
<protein>
    <recommendedName>
        <fullName evidence="4">Maltodextrin utilization protein YvdJ</fullName>
    </recommendedName>
</protein>
<dbReference type="AlphaFoldDB" id="A0A1W1Y279"/>
<keyword evidence="3" id="KW-1185">Reference proteome</keyword>
<keyword evidence="1" id="KW-0472">Membrane</keyword>
<feature type="transmembrane region" description="Helical" evidence="1">
    <location>
        <begin position="156"/>
        <end position="184"/>
    </location>
</feature>
<feature type="transmembrane region" description="Helical" evidence="1">
    <location>
        <begin position="204"/>
        <end position="222"/>
    </location>
</feature>
<dbReference type="Pfam" id="PF06691">
    <property type="entry name" value="DUF1189"/>
    <property type="match status" value="1"/>
</dbReference>
<sequence>MQVFKIFKDAVLNKSDAVRGIFLKGGQVFLYLVILATLMAIPQTIIAGKLVSTLTTNFETVANNIPEYTLTDNQLDKDSGEAKVVNTDFIVYSFDPNDDVSTSELKDLNTNGLIIENQKDQLYLAVNNQDYHIKYSDGLNASVQKSLFNNMGQFQFLTYPITFIGIMIGQLVMLSFLQLMIALLCGFSKHSQRLKLTLSNRFRLGILQNTLPILVITVINLLPLNLPFQFEILLIAGVIRTVKVMKNIKVIKY</sequence>
<dbReference type="RefSeq" id="WP_084097734.1">
    <property type="nucleotide sequence ID" value="NZ_FWXK01000001.1"/>
</dbReference>
<organism evidence="2 3">
    <name type="scientific">Aerococcus suis</name>
    <dbReference type="NCBI Taxonomy" id="371602"/>
    <lineage>
        <taxon>Bacteria</taxon>
        <taxon>Bacillati</taxon>
        <taxon>Bacillota</taxon>
        <taxon>Bacilli</taxon>
        <taxon>Lactobacillales</taxon>
        <taxon>Aerococcaceae</taxon>
        <taxon>Aerococcus</taxon>
    </lineage>
</organism>
<dbReference type="EMBL" id="FWXK01000001">
    <property type="protein sequence ID" value="SMC30273.1"/>
    <property type="molecule type" value="Genomic_DNA"/>
</dbReference>
<keyword evidence="1" id="KW-1133">Transmembrane helix</keyword>
<evidence type="ECO:0008006" key="4">
    <source>
        <dbReference type="Google" id="ProtNLM"/>
    </source>
</evidence>
<accession>A0A1W1Y279</accession>
<keyword evidence="1" id="KW-0812">Transmembrane</keyword>
<evidence type="ECO:0000256" key="1">
    <source>
        <dbReference type="SAM" id="Phobius"/>
    </source>
</evidence>
<name>A0A1W1Y279_9LACT</name>
<proteinExistence type="predicted"/>
<dbReference type="OrthoDB" id="2134424at2"/>
<dbReference type="STRING" id="371602.SAMN04487984_0121"/>
<feature type="transmembrane region" description="Helical" evidence="1">
    <location>
        <begin position="21"/>
        <end position="41"/>
    </location>
</feature>